<gene>
    <name evidence="1" type="ORF">CBM2636_11755</name>
</gene>
<sequence>MHYTELNYVVQDAVATIELNRPEQLNALTFTLEAELYQAISDADADPEVRTIVVTGAGRAFCAGMDISQLEGLPPEDIRSRRHMRTFDMNRRADYQTRYSYFPSCSKPIISAVNGAAAGLGLVLALYSDFRLASRSAVFTTAFAKRGLVAEHGVAWILPRIVGAAHATDLLMTSRRVEAEEALRIGLVHQLSDAADFRASAHAFAMRLGRDVSPRSLRVMKRQLWEAPFQSLAEAVCLANDEMVRSLGSEDFREGVAHFVERRAPAFTGL</sequence>
<name>A0A9Q7UUA0_9BURK</name>
<dbReference type="CDD" id="cd06558">
    <property type="entry name" value="crotonase-like"/>
    <property type="match status" value="1"/>
</dbReference>
<dbReference type="GO" id="GO:0004300">
    <property type="term" value="F:enoyl-CoA hydratase activity"/>
    <property type="evidence" value="ECO:0007669"/>
    <property type="project" value="UniProtKB-EC"/>
</dbReference>
<dbReference type="PANTHER" id="PTHR43459:SF1">
    <property type="entry name" value="EG:BACN32G11.4 PROTEIN"/>
    <property type="match status" value="1"/>
</dbReference>
<proteinExistence type="predicted"/>
<dbReference type="Proteomes" id="UP000254259">
    <property type="component" value="Chromosome CBM2636"/>
</dbReference>
<dbReference type="RefSeq" id="WP_115709656.1">
    <property type="nucleotide sequence ID" value="NZ_LT984813.1"/>
</dbReference>
<dbReference type="EC" id="4.2.1.17" evidence="1"/>
<dbReference type="Pfam" id="PF00378">
    <property type="entry name" value="ECH_1"/>
    <property type="match status" value="1"/>
</dbReference>
<dbReference type="Gene3D" id="3.90.226.10">
    <property type="entry name" value="2-enoyl-CoA Hydratase, Chain A, domain 1"/>
    <property type="match status" value="1"/>
</dbReference>
<dbReference type="SUPFAM" id="SSF52096">
    <property type="entry name" value="ClpP/crotonase"/>
    <property type="match status" value="1"/>
</dbReference>
<dbReference type="NCBIfam" id="NF004857">
    <property type="entry name" value="PRK06210.1"/>
    <property type="match status" value="1"/>
</dbReference>
<dbReference type="AlphaFoldDB" id="A0A9Q7UUA0"/>
<accession>A0A9Q7UUA0</accession>
<keyword evidence="1" id="KW-0456">Lyase</keyword>
<dbReference type="InterPro" id="IPR029045">
    <property type="entry name" value="ClpP/crotonase-like_dom_sf"/>
</dbReference>
<organism evidence="1 2">
    <name type="scientific">Cupriavidus taiwanensis</name>
    <dbReference type="NCBI Taxonomy" id="164546"/>
    <lineage>
        <taxon>Bacteria</taxon>
        <taxon>Pseudomonadati</taxon>
        <taxon>Pseudomonadota</taxon>
        <taxon>Betaproteobacteria</taxon>
        <taxon>Burkholderiales</taxon>
        <taxon>Burkholderiaceae</taxon>
        <taxon>Cupriavidus</taxon>
    </lineage>
</organism>
<protein>
    <submittedName>
        <fullName evidence="1">Enoyl-CoA hydratase</fullName>
        <ecNumber evidence="1">4.2.1.17</ecNumber>
    </submittedName>
</protein>
<dbReference type="InterPro" id="IPR001753">
    <property type="entry name" value="Enoyl-CoA_hydra/iso"/>
</dbReference>
<dbReference type="PANTHER" id="PTHR43459">
    <property type="entry name" value="ENOYL-COA HYDRATASE"/>
    <property type="match status" value="1"/>
</dbReference>
<evidence type="ECO:0000313" key="1">
    <source>
        <dbReference type="EMBL" id="SPD64732.1"/>
    </source>
</evidence>
<evidence type="ECO:0000313" key="2">
    <source>
        <dbReference type="Proteomes" id="UP000254259"/>
    </source>
</evidence>
<reference evidence="1 2" key="1">
    <citation type="submission" date="2018-01" db="EMBL/GenBank/DDBJ databases">
        <authorList>
            <person name="Clerissi C."/>
        </authorList>
    </citation>
    <scope>NUCLEOTIDE SEQUENCE [LARGE SCALE GENOMIC DNA]</scope>
    <source>
        <strain evidence="1">Cupriavidus taiwanensis SWF 66322</strain>
    </source>
</reference>
<dbReference type="EMBL" id="LT984813">
    <property type="protein sequence ID" value="SPD64732.1"/>
    <property type="molecule type" value="Genomic_DNA"/>
</dbReference>